<dbReference type="OrthoDB" id="3067038at2759"/>
<evidence type="ECO:0000256" key="1">
    <source>
        <dbReference type="SAM" id="SignalP"/>
    </source>
</evidence>
<keyword evidence="1" id="KW-0732">Signal</keyword>
<dbReference type="EMBL" id="JACAZH010000003">
    <property type="protein sequence ID" value="KAF7373609.1"/>
    <property type="molecule type" value="Genomic_DNA"/>
</dbReference>
<dbReference type="SUPFAM" id="SSF52047">
    <property type="entry name" value="RNI-like"/>
    <property type="match status" value="1"/>
</dbReference>
<protein>
    <submittedName>
        <fullName evidence="2">BHLH domain-containing protein</fullName>
    </submittedName>
</protein>
<evidence type="ECO:0000313" key="3">
    <source>
        <dbReference type="Proteomes" id="UP000623467"/>
    </source>
</evidence>
<evidence type="ECO:0000313" key="2">
    <source>
        <dbReference type="EMBL" id="KAF7373609.1"/>
    </source>
</evidence>
<organism evidence="2 3">
    <name type="scientific">Mycena sanguinolenta</name>
    <dbReference type="NCBI Taxonomy" id="230812"/>
    <lineage>
        <taxon>Eukaryota</taxon>
        <taxon>Fungi</taxon>
        <taxon>Dikarya</taxon>
        <taxon>Basidiomycota</taxon>
        <taxon>Agaricomycotina</taxon>
        <taxon>Agaricomycetes</taxon>
        <taxon>Agaricomycetidae</taxon>
        <taxon>Agaricales</taxon>
        <taxon>Marasmiineae</taxon>
        <taxon>Mycenaceae</taxon>
        <taxon>Mycena</taxon>
    </lineage>
</organism>
<name>A0A8H6ZAD2_9AGAR</name>
<comment type="caution">
    <text evidence="2">The sequence shown here is derived from an EMBL/GenBank/DDBJ whole genome shotgun (WGS) entry which is preliminary data.</text>
</comment>
<reference evidence="2" key="1">
    <citation type="submission" date="2020-05" db="EMBL/GenBank/DDBJ databases">
        <title>Mycena genomes resolve the evolution of fungal bioluminescence.</title>
        <authorList>
            <person name="Tsai I.J."/>
        </authorList>
    </citation>
    <scope>NUCLEOTIDE SEQUENCE</scope>
    <source>
        <strain evidence="2">160909Yilan</strain>
    </source>
</reference>
<sequence length="481" mass="54058">MASAQQPNWLSLPVEIWLRILSLEILLRDLAEFCLTCSGFLSITRPILYRYLTLTAEKRDSTPNLAVTNTFALLARDPDLALTVRELTLDSHSKSQSYSRNPDLLNLPALRNLTQLKCVTLIGDISRLATRTTVAHFVEILHNLHLDTLRFPSPNVRPFILALNPAQLAQLANPRHLVLHAGQADHNALLVPQLNTILTTARTSLTSLSLTGRDVHLSVLFAVHFPLLRSLAIINLFDIQFSCPPGFNAFLSAHHETIQELHLGYTDRSNKRCPATILFDEASGLRPEFLPQLQVFRGHCSNLEMMASARMHCLGNLREVTTGSALQEPRLVIADIHRMLDALEAVGPLNALETLDCDVFQWRREEYDVIPTFVNRWAALCGPTLKVWRTLLPNQGSWPAELFTAFPHLRSIYFPRDIKTLSLLDISHRAAVPDEEVRKIAETCTALEEVNIVSSLVDDEEDICWKVYRSVLGLDVRQVSG</sequence>
<keyword evidence="3" id="KW-1185">Reference proteome</keyword>
<dbReference type="AlphaFoldDB" id="A0A8H6ZAD2"/>
<accession>A0A8H6ZAD2</accession>
<feature type="chain" id="PRO_5034690225" evidence="1">
    <location>
        <begin position="23"/>
        <end position="481"/>
    </location>
</feature>
<gene>
    <name evidence="2" type="ORF">MSAN_00571300</name>
</gene>
<dbReference type="Proteomes" id="UP000623467">
    <property type="component" value="Unassembled WGS sequence"/>
</dbReference>
<feature type="signal peptide" evidence="1">
    <location>
        <begin position="1"/>
        <end position="22"/>
    </location>
</feature>
<proteinExistence type="predicted"/>